<dbReference type="EMBL" id="LT907978">
    <property type="protein sequence ID" value="SOB72476.1"/>
    <property type="molecule type" value="Genomic_DNA"/>
</dbReference>
<dbReference type="Proteomes" id="UP000217549">
    <property type="component" value="Chromosome I"/>
</dbReference>
<evidence type="ECO:0000256" key="1">
    <source>
        <dbReference type="SAM" id="Phobius"/>
    </source>
</evidence>
<protein>
    <submittedName>
        <fullName evidence="2">Uncharacterized protein</fullName>
    </submittedName>
</protein>
<keyword evidence="1" id="KW-0812">Transmembrane</keyword>
<dbReference type="KEGG" id="ehl:EHLA_1767"/>
<feature type="transmembrane region" description="Helical" evidence="1">
    <location>
        <begin position="9"/>
        <end position="27"/>
    </location>
</feature>
<accession>A0A285PTH0</accession>
<gene>
    <name evidence="2" type="ORF">EHLA_1767</name>
</gene>
<keyword evidence="1" id="KW-1133">Transmembrane helix</keyword>
<keyword evidence="3" id="KW-1185">Reference proteome</keyword>
<dbReference type="STRING" id="39488.ERS852450_01807"/>
<evidence type="ECO:0000313" key="2">
    <source>
        <dbReference type="EMBL" id="SOB72476.1"/>
    </source>
</evidence>
<organism evidence="2 3">
    <name type="scientific">Anaerobutyricum hallii</name>
    <dbReference type="NCBI Taxonomy" id="39488"/>
    <lineage>
        <taxon>Bacteria</taxon>
        <taxon>Bacillati</taxon>
        <taxon>Bacillota</taxon>
        <taxon>Clostridia</taxon>
        <taxon>Lachnospirales</taxon>
        <taxon>Lachnospiraceae</taxon>
        <taxon>Anaerobutyricum</taxon>
    </lineage>
</organism>
<dbReference type="AlphaFoldDB" id="A0A285PTH0"/>
<reference evidence="3" key="1">
    <citation type="submission" date="2017-09" db="EMBL/GenBank/DDBJ databases">
        <authorList>
            <person name="Shetty A S."/>
        </authorList>
    </citation>
    <scope>NUCLEOTIDE SEQUENCE [LARGE SCALE GENOMIC DNA]</scope>
</reference>
<dbReference type="RefSeq" id="WP_096240367.1">
    <property type="nucleotide sequence ID" value="NZ_LT907978.1"/>
</dbReference>
<proteinExistence type="predicted"/>
<name>A0A285PTH0_9FIRM</name>
<sequence length="149" mass="17046">MNKYLKRTLVVSTIMIIIFVIIMVWPLPLRKVLRKEADTTAMTVSLSEHDTNISSFSLSANSVEYRKIIEILEDYTYHCTWYSFIPHESFTGHGENLIIYTGDSGIIVDVDKGRVFVDKGTAEHTYRIDYFGHNDAAQLAAQIKKVLKI</sequence>
<evidence type="ECO:0000313" key="3">
    <source>
        <dbReference type="Proteomes" id="UP000217549"/>
    </source>
</evidence>
<keyword evidence="1" id="KW-0472">Membrane</keyword>